<dbReference type="Proteomes" id="UP001225605">
    <property type="component" value="Unassembled WGS sequence"/>
</dbReference>
<dbReference type="RefSeq" id="WP_306745183.1">
    <property type="nucleotide sequence ID" value="NZ_NSDM01000003.1"/>
</dbReference>
<dbReference type="InterPro" id="IPR011009">
    <property type="entry name" value="Kinase-like_dom_sf"/>
</dbReference>
<keyword evidence="2" id="KW-1185">Reference proteome</keyword>
<dbReference type="EMBL" id="NSDM01000003">
    <property type="protein sequence ID" value="MDQ2584060.1"/>
    <property type="molecule type" value="Genomic_DNA"/>
</dbReference>
<gene>
    <name evidence="1" type="ORF">CKY47_08720</name>
</gene>
<reference evidence="1 2" key="1">
    <citation type="submission" date="2017-06" db="EMBL/GenBank/DDBJ databases">
        <title>Cultured bacterium strain Saccharothrix yanglingensis Hhs.015.</title>
        <authorList>
            <person name="Xia Y."/>
        </authorList>
    </citation>
    <scope>NUCLEOTIDE SEQUENCE [LARGE SCALE GENOMIC DNA]</scope>
    <source>
        <strain evidence="1 2">Hhs.015</strain>
    </source>
</reference>
<comment type="caution">
    <text evidence="1">The sequence shown here is derived from an EMBL/GenBank/DDBJ whole genome shotgun (WGS) entry which is preliminary data.</text>
</comment>
<accession>A0ABU0WW34</accession>
<evidence type="ECO:0000313" key="2">
    <source>
        <dbReference type="Proteomes" id="UP001225605"/>
    </source>
</evidence>
<protein>
    <submittedName>
        <fullName evidence="1">Serine/threonine protein phosphatase</fullName>
    </submittedName>
</protein>
<name>A0ABU0WW34_9PSEU</name>
<organism evidence="1 2">
    <name type="scientific">Saccharothrix yanglingensis</name>
    <dbReference type="NCBI Taxonomy" id="659496"/>
    <lineage>
        <taxon>Bacteria</taxon>
        <taxon>Bacillati</taxon>
        <taxon>Actinomycetota</taxon>
        <taxon>Actinomycetes</taxon>
        <taxon>Pseudonocardiales</taxon>
        <taxon>Pseudonocardiaceae</taxon>
        <taxon>Saccharothrix</taxon>
    </lineage>
</organism>
<evidence type="ECO:0000313" key="1">
    <source>
        <dbReference type="EMBL" id="MDQ2584060.1"/>
    </source>
</evidence>
<proteinExistence type="predicted"/>
<dbReference type="SUPFAM" id="SSF56112">
    <property type="entry name" value="Protein kinase-like (PK-like)"/>
    <property type="match status" value="1"/>
</dbReference>
<sequence>MTATRRAHHRRLSALLASWDDADLAALLEGGRVTAGVGGGTAVLDVDGTPVFAKRVPLTDRELAHPRSTANLFDLPTFCQYGVVSPGFNAWRELAANRIVTDAVLSGDADAFPLLHHWRVLPGRPPVAAEHADAEAVVAALDGSPAVRARLEALARAPASLVLFFEHVAHPVSVLLDEDPAGRAEEVERQLLRITTFLRDRRLLHMDGHLGNMRTDGGRVFLTDFGLATSPDFDLSAAERDFVRRNAGHDVDYAATRLVNWLVTAVCGVPAERVPAARDEYVLRCATDGVPDDVPPHVAAILTRHAPVAARVNAFYWRLFDGDVHAEYPGAAW</sequence>